<evidence type="ECO:0000256" key="1">
    <source>
        <dbReference type="SAM" id="SignalP"/>
    </source>
</evidence>
<organism evidence="4 5">
    <name type="scientific">Pelagicoccus enzymogenes</name>
    <dbReference type="NCBI Taxonomy" id="2773457"/>
    <lineage>
        <taxon>Bacteria</taxon>
        <taxon>Pseudomonadati</taxon>
        <taxon>Verrucomicrobiota</taxon>
        <taxon>Opitutia</taxon>
        <taxon>Puniceicoccales</taxon>
        <taxon>Pelagicoccaceae</taxon>
        <taxon>Pelagicoccus</taxon>
    </lineage>
</organism>
<reference evidence="4" key="1">
    <citation type="submission" date="2020-09" db="EMBL/GenBank/DDBJ databases">
        <title>Pelagicoccus enzymogenes sp. nov. with an EPS production, isolated from marine sediment.</title>
        <authorList>
            <person name="Feng X."/>
        </authorList>
    </citation>
    <scope>NUCLEOTIDE SEQUENCE</scope>
    <source>
        <strain evidence="4">NFK12</strain>
    </source>
</reference>
<dbReference type="InterPro" id="IPR002931">
    <property type="entry name" value="Transglutaminase-like"/>
</dbReference>
<dbReference type="RefSeq" id="WP_191619290.1">
    <property type="nucleotide sequence ID" value="NZ_JACYFG010000055.1"/>
</dbReference>
<sequence length="673" mass="77395">MFPKVSTYLFRFSLPLFLTLLLSPAARAYNWDEISAEDLAATECELDPSAPAEVLYKEIIYDLLEGGSYLPQRIIKYHLRTKIYDQSALDQARRTKFWYYNYYKATGIHARVIKPDGSYIEVEDKDIVTQTESRKNGDTLRSTTISIPQVEVGDIVEYKYRKIMNENYYIPKDEVSFQEEWPIRHLHLKMKPYVYRGDGFKWASNRAGAPMEKGKGGFYEITLKNQDAYPEEPYQAPDSDARAWFAFYNVTSLRDGDDFWKTEGKRLYREMLSNTKDDKTVSEKAKELAAGKKTQEEKLKAFYDFCRSQLINSYHGEADRLTSDQRDDLNEKWSASKTLSNGFGYPLNINTVFCALARAEGIDARLAFCADRSRYNFTGMMEQVDIALPHSLVAIKNGDTWTFHNPGAKYIPFGQLDWIHDNVGVLVPDKKELILIKTQAAKPEDNQATAHADLTLSENGHLSGTLTLTADGNHGLTFKQIMDERSESERKEVLKKALSEMWPNGEFEDIVIENADDPFKQLKITCQISLPNYAEVVGDRLFFQPNVEQRYAEPEFPSPERKTLIFFDFKYREQSEIEIKLPDGYALEAPSAPRPFEVQHFMSYSPKLSFNKTQNKIVYHRTLDFSGDTYPPQAYPIIKKSFDDLFAQDHHSLTLKKIEESAALEEEPPSPQS</sequence>
<gene>
    <name evidence="4" type="ORF">IEN85_22115</name>
</gene>
<name>A0A927FEH6_9BACT</name>
<feature type="signal peptide" evidence="1">
    <location>
        <begin position="1"/>
        <end position="28"/>
    </location>
</feature>
<evidence type="ECO:0000313" key="4">
    <source>
        <dbReference type="EMBL" id="MBD5782210.1"/>
    </source>
</evidence>
<dbReference type="Gene3D" id="2.60.120.1130">
    <property type="match status" value="1"/>
</dbReference>
<dbReference type="InterPro" id="IPR024618">
    <property type="entry name" value="DUF3857"/>
</dbReference>
<evidence type="ECO:0000259" key="2">
    <source>
        <dbReference type="Pfam" id="PF01841"/>
    </source>
</evidence>
<feature type="domain" description="Transglutaminase-like" evidence="2">
    <location>
        <begin position="285"/>
        <end position="401"/>
    </location>
</feature>
<proteinExistence type="predicted"/>
<evidence type="ECO:0000259" key="3">
    <source>
        <dbReference type="Pfam" id="PF12969"/>
    </source>
</evidence>
<dbReference type="Pfam" id="PF12969">
    <property type="entry name" value="DUF3857"/>
    <property type="match status" value="1"/>
</dbReference>
<comment type="caution">
    <text evidence="4">The sequence shown here is derived from an EMBL/GenBank/DDBJ whole genome shotgun (WGS) entry which is preliminary data.</text>
</comment>
<dbReference type="EMBL" id="JACYFG010000055">
    <property type="protein sequence ID" value="MBD5782210.1"/>
    <property type="molecule type" value="Genomic_DNA"/>
</dbReference>
<dbReference type="Gene3D" id="2.60.40.3140">
    <property type="match status" value="1"/>
</dbReference>
<evidence type="ECO:0000313" key="5">
    <source>
        <dbReference type="Proteomes" id="UP000622317"/>
    </source>
</evidence>
<accession>A0A927FEH6</accession>
<feature type="domain" description="DUF3857" evidence="3">
    <location>
        <begin position="76"/>
        <end position="194"/>
    </location>
</feature>
<dbReference type="InterPro" id="IPR038765">
    <property type="entry name" value="Papain-like_cys_pep_sf"/>
</dbReference>
<keyword evidence="5" id="KW-1185">Reference proteome</keyword>
<dbReference type="Proteomes" id="UP000622317">
    <property type="component" value="Unassembled WGS sequence"/>
</dbReference>
<feature type="chain" id="PRO_5037265291" evidence="1">
    <location>
        <begin position="29"/>
        <end position="673"/>
    </location>
</feature>
<protein>
    <submittedName>
        <fullName evidence="4">DUF3857 domain-containing protein</fullName>
    </submittedName>
</protein>
<dbReference type="AlphaFoldDB" id="A0A927FEH6"/>
<dbReference type="SUPFAM" id="SSF54001">
    <property type="entry name" value="Cysteine proteinases"/>
    <property type="match status" value="1"/>
</dbReference>
<keyword evidence="1" id="KW-0732">Signal</keyword>
<dbReference type="Gene3D" id="3.10.620.30">
    <property type="match status" value="1"/>
</dbReference>
<dbReference type="Pfam" id="PF01841">
    <property type="entry name" value="Transglut_core"/>
    <property type="match status" value="1"/>
</dbReference>